<feature type="transmembrane region" description="Helical" evidence="6">
    <location>
        <begin position="307"/>
        <end position="328"/>
    </location>
</feature>
<evidence type="ECO:0000256" key="2">
    <source>
        <dbReference type="ARBA" id="ARBA00022475"/>
    </source>
</evidence>
<feature type="transmembrane region" description="Helical" evidence="6">
    <location>
        <begin position="122"/>
        <end position="148"/>
    </location>
</feature>
<dbReference type="CDD" id="cd13125">
    <property type="entry name" value="MATE_like_10"/>
    <property type="match status" value="1"/>
</dbReference>
<feature type="transmembrane region" description="Helical" evidence="6">
    <location>
        <begin position="225"/>
        <end position="247"/>
    </location>
</feature>
<dbReference type="PANTHER" id="PTHR30250:SF11">
    <property type="entry name" value="O-ANTIGEN TRANSPORTER-RELATED"/>
    <property type="match status" value="1"/>
</dbReference>
<keyword evidence="2" id="KW-1003">Cell membrane</keyword>
<evidence type="ECO:0000256" key="6">
    <source>
        <dbReference type="SAM" id="Phobius"/>
    </source>
</evidence>
<dbReference type="GO" id="GO:0009246">
    <property type="term" value="P:enterobacterial common antigen biosynthetic process"/>
    <property type="evidence" value="ECO:0007669"/>
    <property type="project" value="InterPro"/>
</dbReference>
<dbReference type="Pfam" id="PF01943">
    <property type="entry name" value="Polysacc_synt"/>
    <property type="match status" value="1"/>
</dbReference>
<dbReference type="GeneID" id="34233103"/>
<name>A0A1H3YRX2_9BURK</name>
<organism evidence="7 8">
    <name type="scientific">Acidovorax soli</name>
    <dbReference type="NCBI Taxonomy" id="592050"/>
    <lineage>
        <taxon>Bacteria</taxon>
        <taxon>Pseudomonadati</taxon>
        <taxon>Pseudomonadota</taxon>
        <taxon>Betaproteobacteria</taxon>
        <taxon>Burkholderiales</taxon>
        <taxon>Comamonadaceae</taxon>
        <taxon>Acidovorax</taxon>
    </lineage>
</organism>
<dbReference type="InterPro" id="IPR044550">
    <property type="entry name" value="WzxE"/>
</dbReference>
<accession>A0A1H3YRX2</accession>
<comment type="subcellular location">
    <subcellularLocation>
        <location evidence="1">Cell membrane</location>
        <topology evidence="1">Multi-pass membrane protein</topology>
    </subcellularLocation>
</comment>
<evidence type="ECO:0000256" key="3">
    <source>
        <dbReference type="ARBA" id="ARBA00022692"/>
    </source>
</evidence>
<feature type="transmembrane region" description="Helical" evidence="6">
    <location>
        <begin position="348"/>
        <end position="366"/>
    </location>
</feature>
<feature type="transmembrane region" description="Helical" evidence="6">
    <location>
        <begin position="185"/>
        <end position="204"/>
    </location>
</feature>
<feature type="transmembrane region" description="Helical" evidence="6">
    <location>
        <begin position="431"/>
        <end position="448"/>
    </location>
</feature>
<keyword evidence="3 6" id="KW-0812">Transmembrane</keyword>
<keyword evidence="4 6" id="KW-1133">Transmembrane helix</keyword>
<keyword evidence="8" id="KW-1185">Reference proteome</keyword>
<feature type="transmembrane region" description="Helical" evidence="6">
    <location>
        <begin position="44"/>
        <end position="70"/>
    </location>
</feature>
<evidence type="ECO:0000256" key="4">
    <source>
        <dbReference type="ARBA" id="ARBA00022989"/>
    </source>
</evidence>
<dbReference type="RefSeq" id="WP_092697577.1">
    <property type="nucleotide sequence ID" value="NZ_FNQJ01000006.1"/>
</dbReference>
<feature type="transmembrane region" description="Helical" evidence="6">
    <location>
        <begin position="373"/>
        <end position="392"/>
    </location>
</feature>
<proteinExistence type="predicted"/>
<evidence type="ECO:0000256" key="5">
    <source>
        <dbReference type="ARBA" id="ARBA00023136"/>
    </source>
</evidence>
<keyword evidence="5 6" id="KW-0472">Membrane</keyword>
<feature type="transmembrane region" description="Helical" evidence="6">
    <location>
        <begin position="398"/>
        <end position="419"/>
    </location>
</feature>
<dbReference type="GO" id="GO:0005886">
    <property type="term" value="C:plasma membrane"/>
    <property type="evidence" value="ECO:0007669"/>
    <property type="project" value="UniProtKB-SubCell"/>
</dbReference>
<dbReference type="AlphaFoldDB" id="A0A1H3YRX2"/>
<feature type="transmembrane region" description="Helical" evidence="6">
    <location>
        <begin position="12"/>
        <end position="32"/>
    </location>
</feature>
<dbReference type="EMBL" id="FNQJ01000006">
    <property type="protein sequence ID" value="SEA14200.1"/>
    <property type="molecule type" value="Genomic_DNA"/>
</dbReference>
<protein>
    <submittedName>
        <fullName evidence="7">Polysaccharide transporter, PST family</fullName>
    </submittedName>
</protein>
<dbReference type="InterPro" id="IPR050833">
    <property type="entry name" value="Poly_Biosynth_Transport"/>
</dbReference>
<reference evidence="8" key="1">
    <citation type="submission" date="2016-10" db="EMBL/GenBank/DDBJ databases">
        <authorList>
            <person name="Varghese N."/>
            <person name="Submissions S."/>
        </authorList>
    </citation>
    <scope>NUCLEOTIDE SEQUENCE [LARGE SCALE GENOMIC DNA]</scope>
    <source>
        <strain evidence="8">DSM 25157</strain>
    </source>
</reference>
<evidence type="ECO:0000313" key="8">
    <source>
        <dbReference type="Proteomes" id="UP000199002"/>
    </source>
</evidence>
<feature type="transmembrane region" description="Helical" evidence="6">
    <location>
        <begin position="454"/>
        <end position="473"/>
    </location>
</feature>
<feature type="transmembrane region" description="Helical" evidence="6">
    <location>
        <begin position="267"/>
        <end position="286"/>
    </location>
</feature>
<dbReference type="Proteomes" id="UP000199002">
    <property type="component" value="Unassembled WGS sequence"/>
</dbReference>
<sequence>MTEAKSYRQILRSSYIIGGASVLNILVGLARTKAAAILLGPSGVGLIGIFQSLMATAASVAGLGFGNVGTRQIAEAEGQQDTQAVAAARRALFLGTLALAVIGAAIFWAARDVLAVRVLGSAIFATPVGWLALGVALMVAAGSQSALLNGLRRIGDIARVSVISALCSTVLGVTALLLWGQNGVLVFVLTTPLCTFVVGHWYVARLPKVSAPPTPWPALVGQWRTLARLGAAFMLAGLVATLTQLLVRTMLQRQLGTEALGNFQAAWQISMTYLGFVLTAMGTDYYPRLTASIHDHASTNQMVNEQTEVALLLGGGVLLAMMGLTPWVIELLYSSHFHEAAGVLRWQIIGDVLKVVSWPLGFILLASGDGRSFLITESIGFGIFTALTWLGLRFFGVQATGIAFVGMYLVYLPMVYWLARYKTGFRWTAGIWWYTGVLVFLCALLKGISMWSQFASAIFGLLAAICWALHALARLSQINALSGPISKMRARISGRKNDAID</sequence>
<dbReference type="PANTHER" id="PTHR30250">
    <property type="entry name" value="PST FAMILY PREDICTED COLANIC ACID TRANSPORTER"/>
    <property type="match status" value="1"/>
</dbReference>
<dbReference type="InterPro" id="IPR002797">
    <property type="entry name" value="Polysacc_synth"/>
</dbReference>
<evidence type="ECO:0000313" key="7">
    <source>
        <dbReference type="EMBL" id="SEA14200.1"/>
    </source>
</evidence>
<evidence type="ECO:0000256" key="1">
    <source>
        <dbReference type="ARBA" id="ARBA00004651"/>
    </source>
</evidence>
<feature type="transmembrane region" description="Helical" evidence="6">
    <location>
        <begin position="91"/>
        <end position="110"/>
    </location>
</feature>
<gene>
    <name evidence="7" type="ORF">SAMN05421875_10626</name>
</gene>
<dbReference type="STRING" id="592050.SAMN05421875_10626"/>
<feature type="transmembrane region" description="Helical" evidence="6">
    <location>
        <begin position="160"/>
        <end position="179"/>
    </location>
</feature>